<evidence type="ECO:0000313" key="2">
    <source>
        <dbReference type="Proteomes" id="UP001174936"/>
    </source>
</evidence>
<dbReference type="EMBL" id="JAULSV010000006">
    <property type="protein sequence ID" value="KAK0641262.1"/>
    <property type="molecule type" value="Genomic_DNA"/>
</dbReference>
<protein>
    <submittedName>
        <fullName evidence="1">Uncharacterized protein</fullName>
    </submittedName>
</protein>
<dbReference type="Proteomes" id="UP001174936">
    <property type="component" value="Unassembled WGS sequence"/>
</dbReference>
<gene>
    <name evidence="1" type="ORF">B0T16DRAFT_496003</name>
</gene>
<comment type="caution">
    <text evidence="1">The sequence shown here is derived from an EMBL/GenBank/DDBJ whole genome shotgun (WGS) entry which is preliminary data.</text>
</comment>
<organism evidence="1 2">
    <name type="scientific">Cercophora newfieldiana</name>
    <dbReference type="NCBI Taxonomy" id="92897"/>
    <lineage>
        <taxon>Eukaryota</taxon>
        <taxon>Fungi</taxon>
        <taxon>Dikarya</taxon>
        <taxon>Ascomycota</taxon>
        <taxon>Pezizomycotina</taxon>
        <taxon>Sordariomycetes</taxon>
        <taxon>Sordariomycetidae</taxon>
        <taxon>Sordariales</taxon>
        <taxon>Lasiosphaeriaceae</taxon>
        <taxon>Cercophora</taxon>
    </lineage>
</organism>
<name>A0AA39XXM4_9PEZI</name>
<accession>A0AA39XXM4</accession>
<sequence length="149" mass="17123">MTRIHVFRINKMGGLPKPYLNLMNWTFGEADSRARRIGTAAIKEILYHDEARRENKLAARRARKEAKRQQQAWEAMVREAEKQARLDQNAIKAEKSDMVKTEVGGNRNVVVPKVEQMVKIKIESDSENDDDSDSDCVYTMGMAIKKEKV</sequence>
<reference evidence="1" key="1">
    <citation type="submission" date="2023-06" db="EMBL/GenBank/DDBJ databases">
        <title>Genome-scale phylogeny and comparative genomics of the fungal order Sordariales.</title>
        <authorList>
            <consortium name="Lawrence Berkeley National Laboratory"/>
            <person name="Hensen N."/>
            <person name="Bonometti L."/>
            <person name="Westerberg I."/>
            <person name="Brannstrom I.O."/>
            <person name="Guillou S."/>
            <person name="Cros-Aarteil S."/>
            <person name="Calhoun S."/>
            <person name="Haridas S."/>
            <person name="Kuo A."/>
            <person name="Mondo S."/>
            <person name="Pangilinan J."/>
            <person name="Riley R."/>
            <person name="Labutti K."/>
            <person name="Andreopoulos B."/>
            <person name="Lipzen A."/>
            <person name="Chen C."/>
            <person name="Yanf M."/>
            <person name="Daum C."/>
            <person name="Ng V."/>
            <person name="Clum A."/>
            <person name="Steindorff A."/>
            <person name="Ohm R."/>
            <person name="Martin F."/>
            <person name="Silar P."/>
            <person name="Natvig D."/>
            <person name="Lalanne C."/>
            <person name="Gautier V."/>
            <person name="Ament-Velasquez S.L."/>
            <person name="Kruys A."/>
            <person name="Hutchinson M.I."/>
            <person name="Powell A.J."/>
            <person name="Barry K."/>
            <person name="Miller A.N."/>
            <person name="Grigoriev I.V."/>
            <person name="Debuchy R."/>
            <person name="Gladieux P."/>
            <person name="Thoren M.H."/>
            <person name="Johannesson H."/>
        </authorList>
    </citation>
    <scope>NUCLEOTIDE SEQUENCE</scope>
    <source>
        <strain evidence="1">SMH2532-1</strain>
    </source>
</reference>
<dbReference type="AlphaFoldDB" id="A0AA39XXM4"/>
<keyword evidence="2" id="KW-1185">Reference proteome</keyword>
<evidence type="ECO:0000313" key="1">
    <source>
        <dbReference type="EMBL" id="KAK0641262.1"/>
    </source>
</evidence>
<proteinExistence type="predicted"/>